<feature type="region of interest" description="Disordered" evidence="6">
    <location>
        <begin position="84"/>
        <end position="107"/>
    </location>
</feature>
<evidence type="ECO:0000256" key="1">
    <source>
        <dbReference type="ARBA" id="ARBA00022475"/>
    </source>
</evidence>
<gene>
    <name evidence="5 8" type="primary">lapA</name>
    <name evidence="8" type="ORF">VHP8226_01863</name>
</gene>
<feature type="domain" description="Lipopolysaccharide assembly protein A" evidence="7">
    <location>
        <begin position="22"/>
        <end position="79"/>
    </location>
</feature>
<keyword evidence="4 5" id="KW-0472">Membrane</keyword>
<reference evidence="8" key="1">
    <citation type="submission" date="2021-12" db="EMBL/GenBank/DDBJ databases">
        <authorList>
            <person name="Rodrigo-Torres L."/>
            <person name="Arahal R. D."/>
            <person name="Lucena T."/>
        </authorList>
    </citation>
    <scope>NUCLEOTIDE SEQUENCE</scope>
    <source>
        <strain evidence="8">CECT 8226</strain>
    </source>
</reference>
<sequence length="107" mass="11851">MKIIKIILLLVLFLVTLALGSQNQEVVNFNYLIAQGDFHLSTLLGVVFITGFVVSWAIFGTLYVRSQLTVKKLKRQIRKSGNVAEAKPKKVSKDSSTKEVAQVTADN</sequence>
<evidence type="ECO:0000313" key="8">
    <source>
        <dbReference type="EMBL" id="CAH0526509.1"/>
    </source>
</evidence>
<comment type="caution">
    <text evidence="8">The sequence shown here is derived from an EMBL/GenBank/DDBJ whole genome shotgun (WGS) entry which is preliminary data.</text>
</comment>
<evidence type="ECO:0000256" key="3">
    <source>
        <dbReference type="ARBA" id="ARBA00022989"/>
    </source>
</evidence>
<proteinExistence type="inferred from homology"/>
<dbReference type="EMBL" id="CAKLCM010000002">
    <property type="protein sequence ID" value="CAH0526509.1"/>
    <property type="molecule type" value="Genomic_DNA"/>
</dbReference>
<dbReference type="RefSeq" id="WP_237484778.1">
    <property type="nucleotide sequence ID" value="NZ_CAKLCM010000002.1"/>
</dbReference>
<keyword evidence="2 5" id="KW-0812">Transmembrane</keyword>
<dbReference type="Proteomes" id="UP000838160">
    <property type="component" value="Unassembled WGS sequence"/>
</dbReference>
<evidence type="ECO:0000313" key="9">
    <source>
        <dbReference type="Proteomes" id="UP000838160"/>
    </source>
</evidence>
<keyword evidence="3 5" id="KW-1133">Transmembrane helix</keyword>
<evidence type="ECO:0000256" key="5">
    <source>
        <dbReference type="HAMAP-Rule" id="MF_01948"/>
    </source>
</evidence>
<evidence type="ECO:0000256" key="2">
    <source>
        <dbReference type="ARBA" id="ARBA00022692"/>
    </source>
</evidence>
<protein>
    <recommendedName>
        <fullName evidence="5">Probable lipopolysaccharide assembly protein A</fullName>
    </recommendedName>
</protein>
<keyword evidence="9" id="KW-1185">Reference proteome</keyword>
<organism evidence="8 9">
    <name type="scientific">Vibrio hippocampi</name>
    <dbReference type="NCBI Taxonomy" id="654686"/>
    <lineage>
        <taxon>Bacteria</taxon>
        <taxon>Pseudomonadati</taxon>
        <taxon>Pseudomonadota</taxon>
        <taxon>Gammaproteobacteria</taxon>
        <taxon>Vibrionales</taxon>
        <taxon>Vibrionaceae</taxon>
        <taxon>Vibrio</taxon>
    </lineage>
</organism>
<comment type="function">
    <text evidence="5">Involved in the assembly of lipopolysaccharide (LPS).</text>
</comment>
<keyword evidence="5" id="KW-0997">Cell inner membrane</keyword>
<accession>A0ABN8DIK4</accession>
<feature type="transmembrane region" description="Helical" evidence="5">
    <location>
        <begin position="44"/>
        <end position="64"/>
    </location>
</feature>
<dbReference type="HAMAP" id="MF_01948">
    <property type="entry name" value="LPS_assembly_LapA"/>
    <property type="match status" value="1"/>
</dbReference>
<dbReference type="Pfam" id="PF06305">
    <property type="entry name" value="LapA_dom"/>
    <property type="match status" value="1"/>
</dbReference>
<keyword evidence="1 5" id="KW-1003">Cell membrane</keyword>
<name>A0ABN8DIK4_9VIBR</name>
<comment type="subcellular location">
    <subcellularLocation>
        <location evidence="5">Cell inner membrane</location>
        <topology evidence="5">Single-pass membrane protein</topology>
    </subcellularLocation>
</comment>
<evidence type="ECO:0000256" key="4">
    <source>
        <dbReference type="ARBA" id="ARBA00023136"/>
    </source>
</evidence>
<dbReference type="InterPro" id="IPR032906">
    <property type="entry name" value="LapA"/>
</dbReference>
<comment type="similarity">
    <text evidence="5">Belongs to the LapA family.</text>
</comment>
<evidence type="ECO:0000259" key="7">
    <source>
        <dbReference type="Pfam" id="PF06305"/>
    </source>
</evidence>
<evidence type="ECO:0000256" key="6">
    <source>
        <dbReference type="SAM" id="MobiDB-lite"/>
    </source>
</evidence>
<dbReference type="InterPro" id="IPR010445">
    <property type="entry name" value="LapA_dom"/>
</dbReference>
<feature type="compositionally biased region" description="Basic and acidic residues" evidence="6">
    <location>
        <begin position="86"/>
        <end position="97"/>
    </location>
</feature>
<comment type="caution">
    <text evidence="5">Lacks conserved residue(s) required for the propagation of feature annotation.</text>
</comment>